<accession>A0A7G9GJ88</accession>
<sequence>MLDYRLYTFLTLSETLNYTKAAEILCITQPAVSQHIRYLETTYQIKLFDHHGKNLVLTKQGEYLASCLRTMNADEKRVVENLRNIKDITRIKFGATLTIGEYILPKRIKQYLHIHPQTNLTMLVENTATLLQMLDHGEISFAIVEGYFPLHRYEHQMLSRQPYVALKGKDYQMQKPVYTLQDLFDEPLIIREEGSGTREVLERVLKERNLTIQDFSNTIEIGNMNAIKHLVEENTGITFLYKAAVEEELKKGTMEVIPLKDFDIQRDFTFITLKNTIFMEEYKDFISCILQSE</sequence>
<dbReference type="AlphaFoldDB" id="A0A7G9GJ88"/>
<evidence type="ECO:0000256" key="4">
    <source>
        <dbReference type="ARBA" id="ARBA00023163"/>
    </source>
</evidence>
<evidence type="ECO:0000313" key="6">
    <source>
        <dbReference type="EMBL" id="QNM10870.1"/>
    </source>
</evidence>
<dbReference type="PRINTS" id="PR00039">
    <property type="entry name" value="HTHLYSR"/>
</dbReference>
<dbReference type="PANTHER" id="PTHR30126:SF40">
    <property type="entry name" value="HTH-TYPE TRANSCRIPTIONAL REGULATOR GLTR"/>
    <property type="match status" value="1"/>
</dbReference>
<keyword evidence="7" id="KW-1185">Reference proteome</keyword>
<protein>
    <submittedName>
        <fullName evidence="6">LysR family transcriptional regulator</fullName>
    </submittedName>
</protein>
<dbReference type="GO" id="GO:0003700">
    <property type="term" value="F:DNA-binding transcription factor activity"/>
    <property type="evidence" value="ECO:0007669"/>
    <property type="project" value="InterPro"/>
</dbReference>
<evidence type="ECO:0000313" key="7">
    <source>
        <dbReference type="Proteomes" id="UP000515856"/>
    </source>
</evidence>
<dbReference type="Proteomes" id="UP000515856">
    <property type="component" value="Chromosome"/>
</dbReference>
<dbReference type="RefSeq" id="WP_117536170.1">
    <property type="nucleotide sequence ID" value="NZ_CP060636.1"/>
</dbReference>
<dbReference type="SUPFAM" id="SSF46785">
    <property type="entry name" value="Winged helix' DNA-binding domain"/>
    <property type="match status" value="1"/>
</dbReference>
<organism evidence="6 7">
    <name type="scientific">[Eubacterium] hominis</name>
    <dbReference type="NCBI Taxonomy" id="2764325"/>
    <lineage>
        <taxon>Bacteria</taxon>
        <taxon>Bacillati</taxon>
        <taxon>Bacillota</taxon>
        <taxon>Erysipelotrichia</taxon>
        <taxon>Erysipelotrichales</taxon>
        <taxon>Erysipelotrichaceae</taxon>
        <taxon>Amedibacillus</taxon>
    </lineage>
</organism>
<reference evidence="6 7" key="1">
    <citation type="submission" date="2020-08" db="EMBL/GenBank/DDBJ databases">
        <authorList>
            <person name="Liu C."/>
            <person name="Sun Q."/>
        </authorList>
    </citation>
    <scope>NUCLEOTIDE SEQUENCE [LARGE SCALE GENOMIC DNA]</scope>
    <source>
        <strain evidence="6 7">NSJ-61</strain>
    </source>
</reference>
<evidence type="ECO:0000256" key="3">
    <source>
        <dbReference type="ARBA" id="ARBA00023125"/>
    </source>
</evidence>
<comment type="similarity">
    <text evidence="1">Belongs to the LysR transcriptional regulatory family.</text>
</comment>
<evidence type="ECO:0000259" key="5">
    <source>
        <dbReference type="PROSITE" id="PS50931"/>
    </source>
</evidence>
<dbReference type="InterPro" id="IPR005119">
    <property type="entry name" value="LysR_subst-bd"/>
</dbReference>
<proteinExistence type="inferred from homology"/>
<dbReference type="InterPro" id="IPR036390">
    <property type="entry name" value="WH_DNA-bd_sf"/>
</dbReference>
<dbReference type="SUPFAM" id="SSF53850">
    <property type="entry name" value="Periplasmic binding protein-like II"/>
    <property type="match status" value="1"/>
</dbReference>
<keyword evidence="4" id="KW-0804">Transcription</keyword>
<evidence type="ECO:0000256" key="2">
    <source>
        <dbReference type="ARBA" id="ARBA00023015"/>
    </source>
</evidence>
<gene>
    <name evidence="6" type="ORF">H9Q80_11320</name>
</gene>
<dbReference type="InterPro" id="IPR036388">
    <property type="entry name" value="WH-like_DNA-bd_sf"/>
</dbReference>
<evidence type="ECO:0000256" key="1">
    <source>
        <dbReference type="ARBA" id="ARBA00009437"/>
    </source>
</evidence>
<feature type="domain" description="HTH lysR-type" evidence="5">
    <location>
        <begin position="1"/>
        <end position="58"/>
    </location>
</feature>
<dbReference type="Pfam" id="PF00126">
    <property type="entry name" value="HTH_1"/>
    <property type="match status" value="1"/>
</dbReference>
<dbReference type="PANTHER" id="PTHR30126">
    <property type="entry name" value="HTH-TYPE TRANSCRIPTIONAL REGULATOR"/>
    <property type="match status" value="1"/>
</dbReference>
<keyword evidence="3" id="KW-0238">DNA-binding</keyword>
<dbReference type="PROSITE" id="PS50931">
    <property type="entry name" value="HTH_LYSR"/>
    <property type="match status" value="1"/>
</dbReference>
<name>A0A7G9GJ88_9FIRM</name>
<dbReference type="Gene3D" id="3.40.190.10">
    <property type="entry name" value="Periplasmic binding protein-like II"/>
    <property type="match status" value="2"/>
</dbReference>
<dbReference type="EMBL" id="CP060636">
    <property type="protein sequence ID" value="QNM10870.1"/>
    <property type="molecule type" value="Genomic_DNA"/>
</dbReference>
<dbReference type="InterPro" id="IPR000847">
    <property type="entry name" value="LysR_HTH_N"/>
</dbReference>
<dbReference type="GO" id="GO:0000976">
    <property type="term" value="F:transcription cis-regulatory region binding"/>
    <property type="evidence" value="ECO:0007669"/>
    <property type="project" value="TreeGrafter"/>
</dbReference>
<dbReference type="Pfam" id="PF03466">
    <property type="entry name" value="LysR_substrate"/>
    <property type="match status" value="1"/>
</dbReference>
<dbReference type="Gene3D" id="1.10.10.10">
    <property type="entry name" value="Winged helix-like DNA-binding domain superfamily/Winged helix DNA-binding domain"/>
    <property type="match status" value="1"/>
</dbReference>
<dbReference type="KEGG" id="ehn:H9Q80_11320"/>
<keyword evidence="2" id="KW-0805">Transcription regulation</keyword>